<organism evidence="2 3">
    <name type="scientific">Vibrio superstes NBRC 103154</name>
    <dbReference type="NCBI Taxonomy" id="1219062"/>
    <lineage>
        <taxon>Bacteria</taxon>
        <taxon>Pseudomonadati</taxon>
        <taxon>Pseudomonadota</taxon>
        <taxon>Gammaproteobacteria</taxon>
        <taxon>Vibrionales</taxon>
        <taxon>Vibrionaceae</taxon>
        <taxon>Vibrio</taxon>
    </lineage>
</organism>
<evidence type="ECO:0000259" key="1">
    <source>
        <dbReference type="Pfam" id="PF09313"/>
    </source>
</evidence>
<dbReference type="SUPFAM" id="SSF51197">
    <property type="entry name" value="Clavaminate synthase-like"/>
    <property type="match status" value="1"/>
</dbReference>
<reference evidence="2 3" key="1">
    <citation type="submission" date="2019-07" db="EMBL/GenBank/DDBJ databases">
        <title>Whole genome shotgun sequence of Vibrio superstes NBRC 103154.</title>
        <authorList>
            <person name="Hosoyama A."/>
            <person name="Uohara A."/>
            <person name="Ohji S."/>
            <person name="Ichikawa N."/>
        </authorList>
    </citation>
    <scope>NUCLEOTIDE SEQUENCE [LARGE SCALE GENOMIC DNA]</scope>
    <source>
        <strain evidence="2 3">NBRC 103154</strain>
    </source>
</reference>
<dbReference type="AlphaFoldDB" id="A0A511QP92"/>
<comment type="caution">
    <text evidence="2">The sequence shown here is derived from an EMBL/GenBank/DDBJ whole genome shotgun (WGS) entry which is preliminary data.</text>
</comment>
<feature type="domain" description="TehB/YeaR-like" evidence="1">
    <location>
        <begin position="11"/>
        <end position="91"/>
    </location>
</feature>
<dbReference type="InterPro" id="IPR015392">
    <property type="entry name" value="TehB/YeaR-like_dom"/>
</dbReference>
<sequence length="111" mass="12925">MSIPNDFVNYKKTDVFTKETIPKMFLFEHNTKAGVYGKIKVITGTLKFTGFESRRGKVEKECLIETGESLISPPEYWHKVEFIAEGTQFYVEFYAQKDSEIARQNLSERNE</sequence>
<dbReference type="OrthoDB" id="6506618at2"/>
<evidence type="ECO:0000313" key="3">
    <source>
        <dbReference type="Proteomes" id="UP000321113"/>
    </source>
</evidence>
<dbReference type="Gene3D" id="2.60.120.10">
    <property type="entry name" value="Jelly Rolls"/>
    <property type="match status" value="1"/>
</dbReference>
<dbReference type="RefSeq" id="WP_119008429.1">
    <property type="nucleotide sequence ID" value="NZ_BJXK01000004.1"/>
</dbReference>
<dbReference type="EMBL" id="BJXK01000004">
    <property type="protein sequence ID" value="GEM79149.1"/>
    <property type="molecule type" value="Genomic_DNA"/>
</dbReference>
<dbReference type="Proteomes" id="UP000321113">
    <property type="component" value="Unassembled WGS sequence"/>
</dbReference>
<protein>
    <submittedName>
        <fullName evidence="2">Tellurite resistance protein TehB</fullName>
    </submittedName>
</protein>
<gene>
    <name evidence="2" type="ORF">VSU01S_13940</name>
</gene>
<keyword evidence="3" id="KW-1185">Reference proteome</keyword>
<dbReference type="InterPro" id="IPR014710">
    <property type="entry name" value="RmlC-like_jellyroll"/>
</dbReference>
<evidence type="ECO:0000313" key="2">
    <source>
        <dbReference type="EMBL" id="GEM79149.1"/>
    </source>
</evidence>
<dbReference type="Pfam" id="PF09313">
    <property type="entry name" value="TehB-like"/>
    <property type="match status" value="1"/>
</dbReference>
<accession>A0A511QP92</accession>
<name>A0A511QP92_9VIBR</name>
<proteinExistence type="predicted"/>